<name>A0A811Z3B8_NYCPR</name>
<dbReference type="EMBL" id="CAJHUB010000754">
    <property type="protein sequence ID" value="CAD7681974.1"/>
    <property type="molecule type" value="Genomic_DNA"/>
</dbReference>
<sequence>MSVSGLESGGGHREGSQNRSCPICFANDLLRTEVGSQGWRPFDPPGAPSPQASSLVAQKGWEMGAAETRLRLAQSFGAPCSPRSLHTTVGSLSRHHAPSCRAPGAGVPARPEWRLRAPPVPAARLGLGAGRGGGWLLRRPPKEVSLDREKEAARGGARASGPGDCGGGSGGGGGGAAGKFPGRPRGAPSSGCSLRAPRSLSGAGTGAAEWSRPSPQRGGGGGGRGPRGSCGAPPCPLSSPPPPLIWRAREAQLGASAPARERPAPAAQLTRGPRNAEPSPVGSRRARAPAPVPARCGPAPLPARARPWGRARRLARGELRLTNGTRVGLT</sequence>
<feature type="region of interest" description="Disordered" evidence="1">
    <location>
        <begin position="1"/>
        <end position="20"/>
    </location>
</feature>
<feature type="region of interest" description="Disordered" evidence="1">
    <location>
        <begin position="128"/>
        <end position="330"/>
    </location>
</feature>
<feature type="compositionally biased region" description="Pro residues" evidence="1">
    <location>
        <begin position="233"/>
        <end position="244"/>
    </location>
</feature>
<keyword evidence="3" id="KW-1185">Reference proteome</keyword>
<evidence type="ECO:0000313" key="2">
    <source>
        <dbReference type="EMBL" id="CAD7681974.1"/>
    </source>
</evidence>
<proteinExistence type="predicted"/>
<organism evidence="2 3">
    <name type="scientific">Nyctereutes procyonoides</name>
    <name type="common">Raccoon dog</name>
    <name type="synonym">Canis procyonoides</name>
    <dbReference type="NCBI Taxonomy" id="34880"/>
    <lineage>
        <taxon>Eukaryota</taxon>
        <taxon>Metazoa</taxon>
        <taxon>Chordata</taxon>
        <taxon>Craniata</taxon>
        <taxon>Vertebrata</taxon>
        <taxon>Euteleostomi</taxon>
        <taxon>Mammalia</taxon>
        <taxon>Eutheria</taxon>
        <taxon>Laurasiatheria</taxon>
        <taxon>Carnivora</taxon>
        <taxon>Caniformia</taxon>
        <taxon>Canidae</taxon>
        <taxon>Nyctereutes</taxon>
    </lineage>
</organism>
<accession>A0A811Z3B8</accession>
<comment type="caution">
    <text evidence="2">The sequence shown here is derived from an EMBL/GenBank/DDBJ whole genome shotgun (WGS) entry which is preliminary data.</text>
</comment>
<reference evidence="2" key="1">
    <citation type="submission" date="2020-12" db="EMBL/GenBank/DDBJ databases">
        <authorList>
            <consortium name="Molecular Ecology Group"/>
        </authorList>
    </citation>
    <scope>NUCLEOTIDE SEQUENCE</scope>
    <source>
        <strain evidence="2">TBG_1078</strain>
    </source>
</reference>
<feature type="compositionally biased region" description="Low complexity" evidence="1">
    <location>
        <begin position="178"/>
        <end position="188"/>
    </location>
</feature>
<feature type="compositionally biased region" description="Low complexity" evidence="1">
    <location>
        <begin position="293"/>
        <end position="306"/>
    </location>
</feature>
<feature type="compositionally biased region" description="Gly residues" evidence="1">
    <location>
        <begin position="163"/>
        <end position="177"/>
    </location>
</feature>
<feature type="compositionally biased region" description="Basic and acidic residues" evidence="1">
    <location>
        <begin position="140"/>
        <end position="153"/>
    </location>
</feature>
<dbReference type="Proteomes" id="UP000645828">
    <property type="component" value="Unassembled WGS sequence"/>
</dbReference>
<evidence type="ECO:0000256" key="1">
    <source>
        <dbReference type="SAM" id="MobiDB-lite"/>
    </source>
</evidence>
<dbReference type="AlphaFoldDB" id="A0A811Z3B8"/>
<feature type="region of interest" description="Disordered" evidence="1">
    <location>
        <begin position="36"/>
        <end position="56"/>
    </location>
</feature>
<protein>
    <submittedName>
        <fullName evidence="2">(raccoon dog) hypothetical protein</fullName>
    </submittedName>
</protein>
<evidence type="ECO:0000313" key="3">
    <source>
        <dbReference type="Proteomes" id="UP000645828"/>
    </source>
</evidence>
<feature type="compositionally biased region" description="Gly residues" evidence="1">
    <location>
        <begin position="217"/>
        <end position="228"/>
    </location>
</feature>
<gene>
    <name evidence="2" type="ORF">NYPRO_LOCUS14766</name>
</gene>